<dbReference type="Pfam" id="PF00341">
    <property type="entry name" value="PDGF"/>
    <property type="match status" value="1"/>
</dbReference>
<sequence length="837" mass="95789">MKALNMDFYPQPSAALSAASTLSSKSWDHMPRRRRRFMGQMNLMLLMFLGCCIGAILWPQFSVAAAASDSSLQDFGSVTGKGENIFMLASSSSNNNNNNGDDLGNAFPGSIQGKGHAFDDDDDGDDDDDYGDGDDNNQGDATNAAKMPLMSNARKEQASIDEDIEMMQRSPQSSNMPVPADLNKPQSENNRHLRYQQIQQALREPITPLPPKHYHQGHHHRHHHQQQHHNNHHQQQHYRHHGKHTAEDKKEEQEDEFKWPLPPPRSRQHYEHHQRQQHLRHHQRQHLHHHRRHNFTGTATTTSSTTTTTTMRPRYFDRDGLYSNSMAWLPPTTQGPLHEEDGEGEGEGGKQNKHFYNPHNRLFNDGEDDRQKQQEDKEQEFKRISLSLDAQKDSLAGDNGDNILKLDSADDELDDDDDDYSYEDDLEDVNTKNKSPPVGGPNAAKVNVKRYTAPNRNPYKPSVSSYGSRKRPQPPARNAFDEDYDSPASNDNNNNENDDDTFSDEKWNKIEHEHYRKQQQHQRAMQALRSRRPSTGPATLDNSPNSVKNNKYSSSASSSSSPVVLSKSTASAKRPVVNEDDSDNIYSRYYVPGTVTRKKEEELGSPTSVLESRRQYVLQQRQNKAFASAHHRRIVKEGSCRIPQPRVERIRRDSWKIYTPHCTILHRCADDTGCCPTERQTCAPKRTKNVDLYFFVITLNETQGSIEKLTFVNHTECHCVDKAKQRSALYEADEASSEIASNHIPYLRRATILNCNCPNLFEKILQEDGFCRCDCSSGNMGCDWLKRGMEHFSMNDRKCILEGRCKLPTCEYGTYMKKVGRCPRREERQDSMDTVDW</sequence>
<accession>A0ABM3UUS6</accession>
<feature type="region of interest" description="Disordered" evidence="2">
    <location>
        <begin position="207"/>
        <end position="379"/>
    </location>
</feature>
<keyword evidence="1" id="KW-0339">Growth factor</keyword>
<feature type="region of interest" description="Disordered" evidence="2">
    <location>
        <begin position="392"/>
        <end position="579"/>
    </location>
</feature>
<evidence type="ECO:0000313" key="4">
    <source>
        <dbReference type="Proteomes" id="UP001652621"/>
    </source>
</evidence>
<keyword evidence="5" id="KW-0808">Transferase</keyword>
<dbReference type="InterPro" id="IPR000072">
    <property type="entry name" value="PDGF/VEGF_dom"/>
</dbReference>
<feature type="compositionally biased region" description="Basic and acidic residues" evidence="2">
    <location>
        <begin position="244"/>
        <end position="258"/>
    </location>
</feature>
<comment type="similarity">
    <text evidence="1">Belongs to the PDGF/VEGF growth factor family.</text>
</comment>
<dbReference type="Gene3D" id="2.10.90.10">
    <property type="entry name" value="Cystine-knot cytokines"/>
    <property type="match status" value="1"/>
</dbReference>
<evidence type="ECO:0000256" key="1">
    <source>
        <dbReference type="RuleBase" id="RU003818"/>
    </source>
</evidence>
<feature type="compositionally biased region" description="Acidic residues" evidence="2">
    <location>
        <begin position="409"/>
        <end position="428"/>
    </location>
</feature>
<evidence type="ECO:0000256" key="2">
    <source>
        <dbReference type="SAM" id="MobiDB-lite"/>
    </source>
</evidence>
<evidence type="ECO:0000259" key="3">
    <source>
        <dbReference type="PROSITE" id="PS50278"/>
    </source>
</evidence>
<dbReference type="RefSeq" id="XP_058977279.1">
    <property type="nucleotide sequence ID" value="XM_059121296.1"/>
</dbReference>
<feature type="compositionally biased region" description="Polar residues" evidence="2">
    <location>
        <begin position="322"/>
        <end position="335"/>
    </location>
</feature>
<evidence type="ECO:0000313" key="5">
    <source>
        <dbReference type="RefSeq" id="XP_058977279.1"/>
    </source>
</evidence>
<organism evidence="4 5">
    <name type="scientific">Musca domestica</name>
    <name type="common">House fly</name>
    <dbReference type="NCBI Taxonomy" id="7370"/>
    <lineage>
        <taxon>Eukaryota</taxon>
        <taxon>Metazoa</taxon>
        <taxon>Ecdysozoa</taxon>
        <taxon>Arthropoda</taxon>
        <taxon>Hexapoda</taxon>
        <taxon>Insecta</taxon>
        <taxon>Pterygota</taxon>
        <taxon>Neoptera</taxon>
        <taxon>Endopterygota</taxon>
        <taxon>Diptera</taxon>
        <taxon>Brachycera</taxon>
        <taxon>Muscomorpha</taxon>
        <taxon>Muscoidea</taxon>
        <taxon>Muscidae</taxon>
        <taxon>Musca</taxon>
    </lineage>
</organism>
<dbReference type="GeneID" id="101888469"/>
<feature type="compositionally biased region" description="Basic residues" evidence="2">
    <location>
        <begin position="212"/>
        <end position="243"/>
    </location>
</feature>
<gene>
    <name evidence="5" type="primary">LOC101888469</name>
</gene>
<feature type="domain" description="Platelet-derived growth factor (PDGF) family profile" evidence="3">
    <location>
        <begin position="657"/>
        <end position="724"/>
    </location>
</feature>
<feature type="compositionally biased region" description="Low complexity" evidence="2">
    <location>
        <begin position="543"/>
        <end position="571"/>
    </location>
</feature>
<dbReference type="GO" id="GO:0016301">
    <property type="term" value="F:kinase activity"/>
    <property type="evidence" value="ECO:0007669"/>
    <property type="project" value="UniProtKB-KW"/>
</dbReference>
<keyword evidence="5" id="KW-0418">Kinase</keyword>
<keyword evidence="4" id="KW-1185">Reference proteome</keyword>
<feature type="region of interest" description="Disordered" evidence="2">
    <location>
        <begin position="96"/>
        <end position="156"/>
    </location>
</feature>
<dbReference type="InterPro" id="IPR029034">
    <property type="entry name" value="Cystine-knot_cytokine"/>
</dbReference>
<feature type="compositionally biased region" description="Basic and acidic residues" evidence="2">
    <location>
        <begin position="503"/>
        <end position="516"/>
    </location>
</feature>
<dbReference type="PROSITE" id="PS50278">
    <property type="entry name" value="PDGF_2"/>
    <property type="match status" value="1"/>
</dbReference>
<protein>
    <submittedName>
        <fullName evidence="5">Probable serine/threonine-protein kinase DDB_G0280133</fullName>
    </submittedName>
</protein>
<feature type="compositionally biased region" description="Low complexity" evidence="2">
    <location>
        <begin position="296"/>
        <end position="310"/>
    </location>
</feature>
<feature type="compositionally biased region" description="Acidic residues" evidence="2">
    <location>
        <begin position="119"/>
        <end position="137"/>
    </location>
</feature>
<proteinExistence type="inferred from homology"/>
<reference evidence="5" key="1">
    <citation type="submission" date="2025-08" db="UniProtKB">
        <authorList>
            <consortium name="RefSeq"/>
        </authorList>
    </citation>
    <scope>IDENTIFICATION</scope>
    <source>
        <strain evidence="5">Aabys</strain>
        <tissue evidence="5">Whole body</tissue>
    </source>
</reference>
<dbReference type="SMART" id="SM00141">
    <property type="entry name" value="PDGF"/>
    <property type="match status" value="1"/>
</dbReference>
<name>A0ABM3UUS6_MUSDO</name>
<dbReference type="PANTHER" id="PTHR21719:SF1">
    <property type="entry name" value="FI06402P-RELATED"/>
    <property type="match status" value="1"/>
</dbReference>
<dbReference type="Proteomes" id="UP001652621">
    <property type="component" value="Unplaced"/>
</dbReference>
<feature type="compositionally biased region" description="Basic residues" evidence="2">
    <location>
        <begin position="275"/>
        <end position="294"/>
    </location>
</feature>
<feature type="compositionally biased region" description="Basic and acidic residues" evidence="2">
    <location>
        <begin position="369"/>
        <end position="379"/>
    </location>
</feature>
<dbReference type="SUPFAM" id="SSF57501">
    <property type="entry name" value="Cystine-knot cytokines"/>
    <property type="match status" value="1"/>
</dbReference>
<dbReference type="PANTHER" id="PTHR21719">
    <property type="entry name" value="FI06402P-RELATED"/>
    <property type="match status" value="1"/>
</dbReference>